<evidence type="ECO:0000313" key="3">
    <source>
        <dbReference type="EMBL" id="MFC6283693.1"/>
    </source>
</evidence>
<dbReference type="RefSeq" id="WP_371434359.1">
    <property type="nucleotide sequence ID" value="NZ_JBHSRS010000083.1"/>
</dbReference>
<name>A0ABW1U3A8_9BURK</name>
<comment type="caution">
    <text evidence="3">The sequence shown here is derived from an EMBL/GenBank/DDBJ whole genome shotgun (WGS) entry which is preliminary data.</text>
</comment>
<evidence type="ECO:0000256" key="2">
    <source>
        <dbReference type="SAM" id="SignalP"/>
    </source>
</evidence>
<evidence type="ECO:0000313" key="4">
    <source>
        <dbReference type="Proteomes" id="UP001596270"/>
    </source>
</evidence>
<gene>
    <name evidence="3" type="ORF">ACFQND_20895</name>
</gene>
<evidence type="ECO:0000256" key="1">
    <source>
        <dbReference type="ARBA" id="ARBA00022729"/>
    </source>
</evidence>
<dbReference type="CDD" id="cd13665">
    <property type="entry name" value="PBP2_TRAP_Dctp3_4"/>
    <property type="match status" value="1"/>
</dbReference>
<feature type="chain" id="PRO_5045063544" evidence="2">
    <location>
        <begin position="29"/>
        <end position="341"/>
    </location>
</feature>
<protein>
    <submittedName>
        <fullName evidence="3">TRAP transporter substrate-binding protein</fullName>
    </submittedName>
</protein>
<sequence length="341" mass="37244">MRSVKKSLNWVKLAGIALAAVVSWGAHADPIKLRFASFAPDTEQTFKTVFKPFAEAVNKDSGGTVQIELFPNGALGRNPVQQPQMVLDGIADIAWIVPSFSPGRFPETEVFELPGLFRDLQEATLVFTRLMASKKINPFEQFVPLGTFTTDPYSIHSRTPIRALADLKGRKIRVSGSIEGETLRALGAVPIGMATTEVVEAIARGTIDGTTTHPSPLFDFGFVRVVNSHYFVKLGVLPIVMLMNKSKFDSLPKPAQDAIIKHSGMWTANLFNANITTYNAELVKRLADDPKRTLVTPSAADLASAQIAFNSVIKTWTEKSPRNKQLLELVQGELAAVRAGK</sequence>
<dbReference type="NCBIfam" id="NF037995">
    <property type="entry name" value="TRAP_S1"/>
    <property type="match status" value="1"/>
</dbReference>
<dbReference type="EMBL" id="JBHSRS010000083">
    <property type="protein sequence ID" value="MFC6283693.1"/>
    <property type="molecule type" value="Genomic_DNA"/>
</dbReference>
<reference evidence="4" key="1">
    <citation type="journal article" date="2019" name="Int. J. Syst. Evol. Microbiol.">
        <title>The Global Catalogue of Microorganisms (GCM) 10K type strain sequencing project: providing services to taxonomists for standard genome sequencing and annotation.</title>
        <authorList>
            <consortium name="The Broad Institute Genomics Platform"/>
            <consortium name="The Broad Institute Genome Sequencing Center for Infectious Disease"/>
            <person name="Wu L."/>
            <person name="Ma J."/>
        </authorList>
    </citation>
    <scope>NUCLEOTIDE SEQUENCE [LARGE SCALE GENOMIC DNA]</scope>
    <source>
        <strain evidence="4">CCUG 39402</strain>
    </source>
</reference>
<dbReference type="PANTHER" id="PTHR33376">
    <property type="match status" value="1"/>
</dbReference>
<feature type="signal peptide" evidence="2">
    <location>
        <begin position="1"/>
        <end position="28"/>
    </location>
</feature>
<dbReference type="PANTHER" id="PTHR33376:SF15">
    <property type="entry name" value="BLL6794 PROTEIN"/>
    <property type="match status" value="1"/>
</dbReference>
<keyword evidence="1 2" id="KW-0732">Signal</keyword>
<proteinExistence type="predicted"/>
<dbReference type="Proteomes" id="UP001596270">
    <property type="component" value="Unassembled WGS sequence"/>
</dbReference>
<accession>A0ABW1U3A8</accession>
<dbReference type="Gene3D" id="3.40.190.170">
    <property type="entry name" value="Bacterial extracellular solute-binding protein, family 7"/>
    <property type="match status" value="1"/>
</dbReference>
<dbReference type="InterPro" id="IPR018389">
    <property type="entry name" value="DctP_fam"/>
</dbReference>
<dbReference type="InterPro" id="IPR038404">
    <property type="entry name" value="TRAP_DctP_sf"/>
</dbReference>
<keyword evidence="4" id="KW-1185">Reference proteome</keyword>
<dbReference type="Pfam" id="PF03480">
    <property type="entry name" value="DctP"/>
    <property type="match status" value="1"/>
</dbReference>
<organism evidence="3 4">
    <name type="scientific">Polaromonas aquatica</name>
    <dbReference type="NCBI Taxonomy" id="332657"/>
    <lineage>
        <taxon>Bacteria</taxon>
        <taxon>Pseudomonadati</taxon>
        <taxon>Pseudomonadota</taxon>
        <taxon>Betaproteobacteria</taxon>
        <taxon>Burkholderiales</taxon>
        <taxon>Comamonadaceae</taxon>
        <taxon>Polaromonas</taxon>
    </lineage>
</organism>